<sequence>MFILKKHIKLSMLFIFMLATALHAAPLMSLAQPAIEPSPLDAVESNGEGNVTFLMREINDVEVPGINRFKLTIALGKVELKNGDTSLVKVLDSQNGDVDVTNKFDVTYLDAPDYTVRIQQKGTETLPAFMIYRAVVPVTVRVNTPITNPGNGFLVNMSSEGDAIADGDSSDYTYTLSNIDAVDDTGTVGSITGGTVVADVTTNDTLGGTPVTLGTDVSLTTVTDNTPLEVNLLTGEATVPANTQAGTYTETYTLCETLNPSNCDDANVTVTVTAAVIDAVDDMGTVLSTTGGVAVADVTNNDTLGGNAVTLGTDVNLTAVTDNTPLEVNLLTGEATVPANTPAGTYTETYTLCETLNPSNCDDANVTVTVTAAVIDAVDDTGTVLSSTGGVAVADVTSNDTLDANPVTLGTDVNLTAVTDNTPLEVNLLTGEATVPANTPAGTYTETYTLCETLNPSNCDDANVTVTVTAAVIDAVDDTGTVLSSTGGVAVADVTTNDTLDANPVTLGTDVNLTAVTDNTPLEVNLLTGEATVPANTPAGTYTETYTLCETLNPSNCDDANVTVTVTDDVAPSAPTVVITEDINNDGNISRKDELVGDVNVTITLPVDAEVNDTLTITNPDGTTTDVPVTQDMLDNGYHTSYPAPSDDTPVVVKATVTDEAGNTGPEASDSAVLIDILPTLTIVKQVVNDNGGTLTASAFTFEVDDAHTGGTTVLNMVSGVTQDVANVGTYHIFENDVAQYEFVNITCIDNNLTPVYVGDKTSPENYVDSANSRQHVAHFNMELNEDYTCYLANGDVQPSLPEITIIDGKDTEGVTPTNVDTNDTTPEINGTCEANLTVTVQIDGADIDPSTTCTAEGTFSLIPTVPLTEGEHNATVTQTGENNITSPISPIDTITIDTTAPSVPTVVITEDTNDDGNISRYTELNGTVDVNITLPVDAEVGDTLTVTNPDGSTTDVPVTQELLDNGYTTSYPEQVDPIIVKATVTDPAGNTSPEGMDEAVIVDDVPEPDYKPVLTVYGGIVYGEGVHDFSFDTLVLNVVADSPYDASNPLIIRIPKNSALNLSYDPSMTLFKGDDVENNLWSFDDTDSFDYVMTYLGTDIPTNRSRFAITGTFSVEEGEVGKFILETTIKSSTGGDSNIDNNSDRDTMQKKL</sequence>
<dbReference type="EMBL" id="CACVAS010000036">
    <property type="protein sequence ID" value="CAA6804720.1"/>
    <property type="molecule type" value="Genomic_DNA"/>
</dbReference>
<dbReference type="Pfam" id="PF19077">
    <property type="entry name" value="Big_13"/>
    <property type="match status" value="1"/>
</dbReference>
<keyword evidence="1" id="KW-0732">Signal</keyword>
<protein>
    <recommendedName>
        <fullName evidence="2">Bacterial Ig-like domain-containing protein</fullName>
    </recommendedName>
</protein>
<proteinExistence type="predicted"/>
<dbReference type="AlphaFoldDB" id="A0A6S6SPZ6"/>
<dbReference type="InterPro" id="IPR013783">
    <property type="entry name" value="Ig-like_fold"/>
</dbReference>
<evidence type="ECO:0000256" key="1">
    <source>
        <dbReference type="SAM" id="SignalP"/>
    </source>
</evidence>
<feature type="signal peptide" evidence="1">
    <location>
        <begin position="1"/>
        <end position="24"/>
    </location>
</feature>
<organism evidence="3">
    <name type="scientific">uncultured Sulfurovum sp</name>
    <dbReference type="NCBI Taxonomy" id="269237"/>
    <lineage>
        <taxon>Bacteria</taxon>
        <taxon>Pseudomonadati</taxon>
        <taxon>Campylobacterota</taxon>
        <taxon>Epsilonproteobacteria</taxon>
        <taxon>Campylobacterales</taxon>
        <taxon>Sulfurovaceae</taxon>
        <taxon>Sulfurovum</taxon>
        <taxon>environmental samples</taxon>
    </lineage>
</organism>
<feature type="domain" description="Bacterial Ig-like" evidence="2">
    <location>
        <begin position="801"/>
        <end position="899"/>
    </location>
</feature>
<evidence type="ECO:0000313" key="3">
    <source>
        <dbReference type="EMBL" id="CAA6804720.1"/>
    </source>
</evidence>
<reference evidence="3" key="1">
    <citation type="submission" date="2020-01" db="EMBL/GenBank/DDBJ databases">
        <authorList>
            <person name="Meier V. D."/>
            <person name="Meier V D."/>
        </authorList>
    </citation>
    <scope>NUCLEOTIDE SEQUENCE</scope>
    <source>
        <strain evidence="3">HLG_WM_MAG_01</strain>
    </source>
</reference>
<name>A0A6S6SPZ6_9BACT</name>
<accession>A0A6S6SPZ6</accession>
<dbReference type="Gene3D" id="2.60.40.10">
    <property type="entry name" value="Immunoglobulins"/>
    <property type="match status" value="2"/>
</dbReference>
<evidence type="ECO:0000259" key="2">
    <source>
        <dbReference type="Pfam" id="PF19077"/>
    </source>
</evidence>
<gene>
    <name evidence="3" type="ORF">HELGO_WM2913</name>
</gene>
<dbReference type="InterPro" id="IPR044016">
    <property type="entry name" value="Big_13"/>
</dbReference>
<feature type="chain" id="PRO_5028215517" description="Bacterial Ig-like domain-containing protein" evidence="1">
    <location>
        <begin position="25"/>
        <end position="1153"/>
    </location>
</feature>